<evidence type="ECO:0000313" key="2">
    <source>
        <dbReference type="EMBL" id="CBY07477.1"/>
    </source>
</evidence>
<keyword evidence="1" id="KW-1133">Transmembrane helix</keyword>
<dbReference type="InParanoid" id="E4X5V5"/>
<name>E4X5V5_OIKDI</name>
<evidence type="ECO:0000256" key="1">
    <source>
        <dbReference type="SAM" id="Phobius"/>
    </source>
</evidence>
<accession>E4X5V5</accession>
<keyword evidence="1" id="KW-0812">Transmembrane</keyword>
<dbReference type="AlphaFoldDB" id="E4X5V5"/>
<keyword evidence="5" id="KW-1185">Reference proteome</keyword>
<dbReference type="Proteomes" id="UP000001307">
    <property type="component" value="Unassembled WGS sequence"/>
</dbReference>
<dbReference type="EMBL" id="FN654465">
    <property type="protein sequence ID" value="CBY33999.1"/>
    <property type="molecule type" value="Genomic_DNA"/>
</dbReference>
<evidence type="ECO:0000313" key="4">
    <source>
        <dbReference type="EMBL" id="CBY36729.1"/>
    </source>
</evidence>
<dbReference type="Proteomes" id="UP000011014">
    <property type="component" value="Unassembled WGS sequence"/>
</dbReference>
<keyword evidence="1" id="KW-0472">Membrane</keyword>
<protein>
    <submittedName>
        <fullName evidence="2">Uncharacterized protein</fullName>
    </submittedName>
</protein>
<feature type="transmembrane region" description="Helical" evidence="1">
    <location>
        <begin position="12"/>
        <end position="34"/>
    </location>
</feature>
<organism evidence="2">
    <name type="scientific">Oikopleura dioica</name>
    <name type="common">Tunicate</name>
    <dbReference type="NCBI Taxonomy" id="34765"/>
    <lineage>
        <taxon>Eukaryota</taxon>
        <taxon>Metazoa</taxon>
        <taxon>Chordata</taxon>
        <taxon>Tunicata</taxon>
        <taxon>Appendicularia</taxon>
        <taxon>Copelata</taxon>
        <taxon>Oikopleuridae</taxon>
        <taxon>Oikopleura</taxon>
    </lineage>
</organism>
<proteinExistence type="predicted"/>
<evidence type="ECO:0000313" key="5">
    <source>
        <dbReference type="Proteomes" id="UP000001307"/>
    </source>
</evidence>
<reference evidence="2" key="1">
    <citation type="journal article" date="2010" name="Science">
        <title>Plasticity of animal genome architecture unmasked by rapid evolution of a pelagic tunicate.</title>
        <authorList>
            <person name="Denoeud F."/>
            <person name="Henriet S."/>
            <person name="Mungpakdee S."/>
            <person name="Aury J.M."/>
            <person name="Da Silva C."/>
            <person name="Brinkmann H."/>
            <person name="Mikhaleva J."/>
            <person name="Olsen L.C."/>
            <person name="Jubin C."/>
            <person name="Canestro C."/>
            <person name="Bouquet J.M."/>
            <person name="Danks G."/>
            <person name="Poulain J."/>
            <person name="Campsteijn C."/>
            <person name="Adamski M."/>
            <person name="Cross I."/>
            <person name="Yadetie F."/>
            <person name="Muffato M."/>
            <person name="Louis A."/>
            <person name="Butcher S."/>
            <person name="Tsagkogeorga G."/>
            <person name="Konrad A."/>
            <person name="Singh S."/>
            <person name="Jensen M.F."/>
            <person name="Cong E.H."/>
            <person name="Eikeseth-Otteraa H."/>
            <person name="Noel B."/>
            <person name="Anthouard V."/>
            <person name="Porcel B.M."/>
            <person name="Kachouri-Lafond R."/>
            <person name="Nishino A."/>
            <person name="Ugolini M."/>
            <person name="Chourrout P."/>
            <person name="Nishida H."/>
            <person name="Aasland R."/>
            <person name="Huzurbazar S."/>
            <person name="Westhof E."/>
            <person name="Delsuc F."/>
            <person name="Lehrach H."/>
            <person name="Reinhardt R."/>
            <person name="Weissenbach J."/>
            <person name="Roy S.W."/>
            <person name="Artiguenave F."/>
            <person name="Postlethwait J.H."/>
            <person name="Manak J.R."/>
            <person name="Thompson E.M."/>
            <person name="Jaillon O."/>
            <person name="Du Pasquier L."/>
            <person name="Boudinot P."/>
            <person name="Liberles D.A."/>
            <person name="Volff J.N."/>
            <person name="Philippe H."/>
            <person name="Lenhard B."/>
            <person name="Roest Crollius H."/>
            <person name="Wincker P."/>
            <person name="Chourrout D."/>
        </authorList>
    </citation>
    <scope>NUCLEOTIDE SEQUENCE [LARGE SCALE GENOMIC DNA]</scope>
</reference>
<gene>
    <name evidence="2" type="ORF">GSOID_T00002454001</name>
    <name evidence="3" type="ORF">GSOID_T00021976001</name>
    <name evidence="4" type="ORF">GSOID_T00029763001</name>
</gene>
<dbReference type="EMBL" id="FN653026">
    <property type="protein sequence ID" value="CBY07477.1"/>
    <property type="molecule type" value="Genomic_DNA"/>
</dbReference>
<evidence type="ECO:0000313" key="3">
    <source>
        <dbReference type="EMBL" id="CBY33999.1"/>
    </source>
</evidence>
<dbReference type="EMBL" id="FN654831">
    <property type="protein sequence ID" value="CBY36729.1"/>
    <property type="molecule type" value="Genomic_DNA"/>
</dbReference>
<sequence length="80" mass="9404">MEKTSSQKGVLVFSIFFLSSLAAFIILCWIPFVYKYSKKILGIHRHKRMQEESSLGTICKNREFESIDWTEPEETEKLTK</sequence>